<dbReference type="OrthoDB" id="3296006at2"/>
<keyword evidence="3" id="KW-1185">Reference proteome</keyword>
<dbReference type="AlphaFoldDB" id="A0A4R6XND7"/>
<dbReference type="SUPFAM" id="SSF53254">
    <property type="entry name" value="Phosphoglycerate mutase-like"/>
    <property type="match status" value="1"/>
</dbReference>
<sequence>MKKVSWLLLMFFCAVVQAKSFYLIRHAEKVDDGSKDPVLTLQGQQRALNIAHMLSEAAITQVYATDYQRTQLTAKPLADHLGLPVTIYDPRELTAFADQLKAQEGNVLIVGHSNTTPMLVHLLSGEPAFKMSEAEYDNIYQLVIEAGQITLTQFKSLPMQSGGNQSTIEK</sequence>
<evidence type="ECO:0000313" key="3">
    <source>
        <dbReference type="Proteomes" id="UP000295724"/>
    </source>
</evidence>
<dbReference type="EMBL" id="SNZB01000004">
    <property type="protein sequence ID" value="TDR19464.1"/>
    <property type="molecule type" value="Genomic_DNA"/>
</dbReference>
<reference evidence="2 3" key="1">
    <citation type="submission" date="2019-03" db="EMBL/GenBank/DDBJ databases">
        <title>Genomic Encyclopedia of Type Strains, Phase IV (KMG-IV): sequencing the most valuable type-strain genomes for metagenomic binning, comparative biology and taxonomic classification.</title>
        <authorList>
            <person name="Goeker M."/>
        </authorList>
    </citation>
    <scope>NUCLEOTIDE SEQUENCE [LARGE SCALE GENOMIC DNA]</scope>
    <source>
        <strain evidence="2 3">DSM 25488</strain>
    </source>
</reference>
<dbReference type="InterPro" id="IPR029033">
    <property type="entry name" value="His_PPase_superfam"/>
</dbReference>
<protein>
    <submittedName>
        <fullName evidence="2">Phosphohistidine phosphatase SixA</fullName>
    </submittedName>
</protein>
<proteinExistence type="predicted"/>
<feature type="signal peptide" evidence="1">
    <location>
        <begin position="1"/>
        <end position="18"/>
    </location>
</feature>
<name>A0A4R6XND7_9GAMM</name>
<dbReference type="Gene3D" id="3.40.50.1240">
    <property type="entry name" value="Phosphoglycerate mutase-like"/>
    <property type="match status" value="1"/>
</dbReference>
<dbReference type="InterPro" id="IPR013078">
    <property type="entry name" value="His_Pase_superF_clade-1"/>
</dbReference>
<evidence type="ECO:0000313" key="2">
    <source>
        <dbReference type="EMBL" id="TDR19464.1"/>
    </source>
</evidence>
<feature type="chain" id="PRO_5020716449" evidence="1">
    <location>
        <begin position="19"/>
        <end position="170"/>
    </location>
</feature>
<comment type="caution">
    <text evidence="2">The sequence shown here is derived from an EMBL/GenBank/DDBJ whole genome shotgun (WGS) entry which is preliminary data.</text>
</comment>
<dbReference type="Proteomes" id="UP000295724">
    <property type="component" value="Unassembled WGS sequence"/>
</dbReference>
<accession>A0A4R6XND7</accession>
<keyword evidence="1" id="KW-0732">Signal</keyword>
<evidence type="ECO:0000256" key="1">
    <source>
        <dbReference type="SAM" id="SignalP"/>
    </source>
</evidence>
<dbReference type="CDD" id="cd07067">
    <property type="entry name" value="HP_PGM_like"/>
    <property type="match status" value="1"/>
</dbReference>
<dbReference type="RefSeq" id="WP_099019897.1">
    <property type="nucleotide sequence ID" value="NZ_NIHB01000004.1"/>
</dbReference>
<gene>
    <name evidence="2" type="ORF">C8D91_2020</name>
</gene>
<dbReference type="SMART" id="SM00855">
    <property type="entry name" value="PGAM"/>
    <property type="match status" value="1"/>
</dbReference>
<dbReference type="Pfam" id="PF00300">
    <property type="entry name" value="His_Phos_1"/>
    <property type="match status" value="1"/>
</dbReference>
<organism evidence="2 3">
    <name type="scientific">Marinicella litoralis</name>
    <dbReference type="NCBI Taxonomy" id="644220"/>
    <lineage>
        <taxon>Bacteria</taxon>
        <taxon>Pseudomonadati</taxon>
        <taxon>Pseudomonadota</taxon>
        <taxon>Gammaproteobacteria</taxon>
        <taxon>Lysobacterales</taxon>
        <taxon>Marinicellaceae</taxon>
        <taxon>Marinicella</taxon>
    </lineage>
</organism>